<keyword evidence="1" id="KW-0732">Signal</keyword>
<evidence type="ECO:0000313" key="3">
    <source>
        <dbReference type="Proteomes" id="UP000789831"/>
    </source>
</evidence>
<protein>
    <submittedName>
        <fullName evidence="2">4500_t:CDS:1</fullName>
    </submittedName>
</protein>
<dbReference type="AlphaFoldDB" id="A0A9N9ACY8"/>
<proteinExistence type="predicted"/>
<organism evidence="2 3">
    <name type="scientific">Ambispora gerdemannii</name>
    <dbReference type="NCBI Taxonomy" id="144530"/>
    <lineage>
        <taxon>Eukaryota</taxon>
        <taxon>Fungi</taxon>
        <taxon>Fungi incertae sedis</taxon>
        <taxon>Mucoromycota</taxon>
        <taxon>Glomeromycotina</taxon>
        <taxon>Glomeromycetes</taxon>
        <taxon>Archaeosporales</taxon>
        <taxon>Ambisporaceae</taxon>
        <taxon>Ambispora</taxon>
    </lineage>
</organism>
<keyword evidence="3" id="KW-1185">Reference proteome</keyword>
<accession>A0A9N9ACY8</accession>
<name>A0A9N9ACY8_9GLOM</name>
<feature type="signal peptide" evidence="1">
    <location>
        <begin position="1"/>
        <end position="17"/>
    </location>
</feature>
<reference evidence="2" key="1">
    <citation type="submission" date="2021-06" db="EMBL/GenBank/DDBJ databases">
        <authorList>
            <person name="Kallberg Y."/>
            <person name="Tangrot J."/>
            <person name="Rosling A."/>
        </authorList>
    </citation>
    <scope>NUCLEOTIDE SEQUENCE</scope>
    <source>
        <strain evidence="2">MT106</strain>
    </source>
</reference>
<dbReference type="OrthoDB" id="2419552at2759"/>
<comment type="caution">
    <text evidence="2">The sequence shown here is derived from an EMBL/GenBank/DDBJ whole genome shotgun (WGS) entry which is preliminary data.</text>
</comment>
<evidence type="ECO:0000256" key="1">
    <source>
        <dbReference type="SAM" id="SignalP"/>
    </source>
</evidence>
<dbReference type="EMBL" id="CAJVPL010000740">
    <property type="protein sequence ID" value="CAG8525780.1"/>
    <property type="molecule type" value="Genomic_DNA"/>
</dbReference>
<sequence length="106" mass="11557">MKFQSVVLFMTASLASAIYTQACTVFYQGKYTHQTGDKGGGCFGTDESDPIEKIWTDPDPPRPPVVCNNFCNKYNCEGDVVISSCASTSAERVLTNSVKIFCPPET</sequence>
<feature type="chain" id="PRO_5040336518" evidence="1">
    <location>
        <begin position="18"/>
        <end position="106"/>
    </location>
</feature>
<gene>
    <name evidence="2" type="ORF">AGERDE_LOCUS5469</name>
</gene>
<dbReference type="Proteomes" id="UP000789831">
    <property type="component" value="Unassembled WGS sequence"/>
</dbReference>
<evidence type="ECO:0000313" key="2">
    <source>
        <dbReference type="EMBL" id="CAG8525780.1"/>
    </source>
</evidence>